<evidence type="ECO:0008006" key="9">
    <source>
        <dbReference type="Google" id="ProtNLM"/>
    </source>
</evidence>
<dbReference type="EMBL" id="BALE01000038">
    <property type="protein sequence ID" value="GAN55031.1"/>
    <property type="molecule type" value="Genomic_DNA"/>
</dbReference>
<feature type="transmembrane region" description="Helical" evidence="6">
    <location>
        <begin position="315"/>
        <end position="348"/>
    </location>
</feature>
<keyword evidence="4 6" id="KW-1133">Transmembrane helix</keyword>
<keyword evidence="3 6" id="KW-0812">Transmembrane</keyword>
<protein>
    <recommendedName>
        <fullName evidence="9">AI-2E family transporter</fullName>
    </recommendedName>
</protein>
<sequence>MIANDDGREGPERGVTTERIMLGLLLAGVAYGCIAILLPFLSAIVWAAILTFTTWPLYKRLRQRLRPSLAALTMMLCSAVAILVPLALLASAGVTDVPETIAYLNGMLIEIARSRPAPSWLGHVPLVGGQMVNAYRHWSQDLGALSQTLQPYAGAIAQYILTVLLKIASGLLEVGVALFVALFFWINGDALGRTLVAVLERIAGDYARRLITIIGATIRGTVYGILGTAIVQGVLTGIGFVIVGVPSPVLLAGVAAFLAVFPIGAPLVWIPAAVWLALTHHLGRGLFLAGYGVLFISGADHLIRPIFISRGAQLPYLLTVLGVLGGVVTFGGLGIFLGPVLLGVGFTLTAEFASGRRDGTQAQTDDLLTS</sequence>
<dbReference type="Pfam" id="PF01594">
    <property type="entry name" value="AI-2E_transport"/>
    <property type="match status" value="1"/>
</dbReference>
<feature type="transmembrane region" description="Helical" evidence="6">
    <location>
        <begin position="222"/>
        <end position="243"/>
    </location>
</feature>
<dbReference type="STRING" id="1231623.Tasa_038_012"/>
<dbReference type="GO" id="GO:0016020">
    <property type="term" value="C:membrane"/>
    <property type="evidence" value="ECO:0007669"/>
    <property type="project" value="UniProtKB-SubCell"/>
</dbReference>
<comment type="subcellular location">
    <subcellularLocation>
        <location evidence="1">Membrane</location>
        <topology evidence="1">Multi-pass membrane protein</topology>
    </subcellularLocation>
</comment>
<comment type="caution">
    <text evidence="7">The sequence shown here is derived from an EMBL/GenBank/DDBJ whole genome shotgun (WGS) entry which is preliminary data.</text>
</comment>
<feature type="transmembrane region" description="Helical" evidence="6">
    <location>
        <begin position="69"/>
        <end position="90"/>
    </location>
</feature>
<evidence type="ECO:0000313" key="8">
    <source>
        <dbReference type="Proteomes" id="UP000032679"/>
    </source>
</evidence>
<dbReference type="AlphaFoldDB" id="A0A0D6MNK2"/>
<name>A0A0D6MNK2_9PROT</name>
<evidence type="ECO:0000256" key="6">
    <source>
        <dbReference type="SAM" id="Phobius"/>
    </source>
</evidence>
<comment type="similarity">
    <text evidence="2">Belongs to the autoinducer-2 exporter (AI-2E) (TC 2.A.86) family.</text>
</comment>
<evidence type="ECO:0000256" key="1">
    <source>
        <dbReference type="ARBA" id="ARBA00004141"/>
    </source>
</evidence>
<evidence type="ECO:0000256" key="5">
    <source>
        <dbReference type="ARBA" id="ARBA00023136"/>
    </source>
</evidence>
<evidence type="ECO:0000256" key="3">
    <source>
        <dbReference type="ARBA" id="ARBA00022692"/>
    </source>
</evidence>
<keyword evidence="5 6" id="KW-0472">Membrane</keyword>
<evidence type="ECO:0000256" key="4">
    <source>
        <dbReference type="ARBA" id="ARBA00022989"/>
    </source>
</evidence>
<evidence type="ECO:0000313" key="7">
    <source>
        <dbReference type="EMBL" id="GAN55031.1"/>
    </source>
</evidence>
<proteinExistence type="inferred from homology"/>
<dbReference type="Proteomes" id="UP000032679">
    <property type="component" value="Unassembled WGS sequence"/>
</dbReference>
<accession>A0A0D6MNK2</accession>
<feature type="transmembrane region" description="Helical" evidence="6">
    <location>
        <begin position="159"/>
        <end position="186"/>
    </location>
</feature>
<dbReference type="InterPro" id="IPR002549">
    <property type="entry name" value="AI-2E-like"/>
</dbReference>
<dbReference type="PANTHER" id="PTHR21716:SF4">
    <property type="entry name" value="TRANSMEMBRANE PROTEIN 245"/>
    <property type="match status" value="1"/>
</dbReference>
<dbReference type="PANTHER" id="PTHR21716">
    <property type="entry name" value="TRANSMEMBRANE PROTEIN"/>
    <property type="match status" value="1"/>
</dbReference>
<evidence type="ECO:0000256" key="2">
    <source>
        <dbReference type="ARBA" id="ARBA00009773"/>
    </source>
</evidence>
<feature type="transmembrane region" description="Helical" evidence="6">
    <location>
        <begin position="285"/>
        <end position="303"/>
    </location>
</feature>
<keyword evidence="8" id="KW-1185">Reference proteome</keyword>
<dbReference type="OrthoDB" id="8113547at2"/>
<organism evidence="7 8">
    <name type="scientific">Tanticharoenia sakaeratensis NBRC 103193</name>
    <dbReference type="NCBI Taxonomy" id="1231623"/>
    <lineage>
        <taxon>Bacteria</taxon>
        <taxon>Pseudomonadati</taxon>
        <taxon>Pseudomonadota</taxon>
        <taxon>Alphaproteobacteria</taxon>
        <taxon>Acetobacterales</taxon>
        <taxon>Acetobacteraceae</taxon>
        <taxon>Tanticharoenia</taxon>
    </lineage>
</organism>
<reference evidence="7 8" key="1">
    <citation type="submission" date="2012-10" db="EMBL/GenBank/DDBJ databases">
        <title>Genome sequencing of Tanticharoenia sakaeratensis NBRC 103193.</title>
        <authorList>
            <person name="Azuma Y."/>
            <person name="Hadano H."/>
            <person name="Hirakawa H."/>
            <person name="Matsushita K."/>
        </authorList>
    </citation>
    <scope>NUCLEOTIDE SEQUENCE [LARGE SCALE GENOMIC DNA]</scope>
    <source>
        <strain evidence="7 8">NBRC 103193</strain>
    </source>
</reference>
<gene>
    <name evidence="7" type="ORF">Tasa_038_012</name>
</gene>
<feature type="transmembrane region" description="Helical" evidence="6">
    <location>
        <begin position="249"/>
        <end position="278"/>
    </location>
</feature>
<feature type="transmembrane region" description="Helical" evidence="6">
    <location>
        <begin position="20"/>
        <end position="49"/>
    </location>
</feature>